<dbReference type="AlphaFoldDB" id="A0A160MGH0"/>
<dbReference type="eggNOG" id="ENOG5030DMF">
    <property type="taxonomic scope" value="Bacteria"/>
</dbReference>
<protein>
    <submittedName>
        <fullName evidence="1">Uncharacterized protein</fullName>
    </submittedName>
</protein>
<dbReference type="RefSeq" id="WP_019380720.1">
    <property type="nucleotide sequence ID" value="NZ_CP015506.1"/>
</dbReference>
<dbReference type="Proteomes" id="UP000077856">
    <property type="component" value="Chromosome"/>
</dbReference>
<evidence type="ECO:0000313" key="2">
    <source>
        <dbReference type="Proteomes" id="UP000077856"/>
    </source>
</evidence>
<dbReference type="KEGG" id="bon:A361_25220"/>
<sequence>MEKQVRDLTILCDYKNRHVILNYYYEEGLIDRDGISFNEIYVHEGTIYFIKNRKRIVTINSKKYRNILIGEDFQNYYIMRRDKNRLDIYFP</sequence>
<reference evidence="1 2" key="1">
    <citation type="submission" date="2016-04" db="EMBL/GenBank/DDBJ databases">
        <title>Complete genome sequence of Bacillus oceanisediminis strain 2691.</title>
        <authorList>
            <person name="Jeong H."/>
            <person name="Kim H.J."/>
            <person name="Lee D.-W."/>
        </authorList>
    </citation>
    <scope>NUCLEOTIDE SEQUENCE [LARGE SCALE GENOMIC DNA]</scope>
    <source>
        <strain evidence="1 2">2691</strain>
    </source>
</reference>
<gene>
    <name evidence="1" type="ORF">A361_25220</name>
</gene>
<dbReference type="EMBL" id="CP015506">
    <property type="protein sequence ID" value="AND42310.1"/>
    <property type="molecule type" value="Genomic_DNA"/>
</dbReference>
<organism evidence="1 2">
    <name type="scientific">Cytobacillus oceanisediminis 2691</name>
    <dbReference type="NCBI Taxonomy" id="1196031"/>
    <lineage>
        <taxon>Bacteria</taxon>
        <taxon>Bacillati</taxon>
        <taxon>Bacillota</taxon>
        <taxon>Bacilli</taxon>
        <taxon>Bacillales</taxon>
        <taxon>Bacillaceae</taxon>
        <taxon>Cytobacillus</taxon>
    </lineage>
</organism>
<evidence type="ECO:0000313" key="1">
    <source>
        <dbReference type="EMBL" id="AND42310.1"/>
    </source>
</evidence>
<proteinExistence type="predicted"/>
<name>A0A160MGH0_9BACI</name>
<accession>A0A160MGH0</accession>